<feature type="region of interest" description="Disordered" evidence="1">
    <location>
        <begin position="138"/>
        <end position="166"/>
    </location>
</feature>
<organism evidence="3">
    <name type="scientific">Helicotheca tamesis</name>
    <dbReference type="NCBI Taxonomy" id="374047"/>
    <lineage>
        <taxon>Eukaryota</taxon>
        <taxon>Sar</taxon>
        <taxon>Stramenopiles</taxon>
        <taxon>Ochrophyta</taxon>
        <taxon>Bacillariophyta</taxon>
        <taxon>Mediophyceae</taxon>
        <taxon>Lithodesmiophycidae</taxon>
        <taxon>Lithodesmiales</taxon>
        <taxon>Lithodesmiaceae</taxon>
        <taxon>Helicotheca</taxon>
    </lineage>
</organism>
<dbReference type="Pfam" id="PF03283">
    <property type="entry name" value="PAE"/>
    <property type="match status" value="1"/>
</dbReference>
<evidence type="ECO:0000256" key="2">
    <source>
        <dbReference type="SAM" id="Phobius"/>
    </source>
</evidence>
<accession>A0A7S2IG06</accession>
<dbReference type="GO" id="GO:0016787">
    <property type="term" value="F:hydrolase activity"/>
    <property type="evidence" value="ECO:0007669"/>
    <property type="project" value="InterPro"/>
</dbReference>
<proteinExistence type="predicted"/>
<dbReference type="PANTHER" id="PTHR21562">
    <property type="entry name" value="NOTUM-RELATED"/>
    <property type="match status" value="1"/>
</dbReference>
<evidence type="ECO:0008006" key="4">
    <source>
        <dbReference type="Google" id="ProtNLM"/>
    </source>
</evidence>
<reference evidence="3" key="1">
    <citation type="submission" date="2021-01" db="EMBL/GenBank/DDBJ databases">
        <authorList>
            <person name="Corre E."/>
            <person name="Pelletier E."/>
            <person name="Niang G."/>
            <person name="Scheremetjew M."/>
            <person name="Finn R."/>
            <person name="Kale V."/>
            <person name="Holt S."/>
            <person name="Cochrane G."/>
            <person name="Meng A."/>
            <person name="Brown T."/>
            <person name="Cohen L."/>
        </authorList>
    </citation>
    <scope>NUCLEOTIDE SEQUENCE</scope>
    <source>
        <strain evidence="3">CCMP826</strain>
    </source>
</reference>
<dbReference type="AlphaFoldDB" id="A0A7S2IG06"/>
<feature type="transmembrane region" description="Helical" evidence="2">
    <location>
        <begin position="74"/>
        <end position="94"/>
    </location>
</feature>
<dbReference type="InterPro" id="IPR004963">
    <property type="entry name" value="PAE/NOTUM"/>
</dbReference>
<protein>
    <recommendedName>
        <fullName evidence="4">Pectin acetylesterase</fullName>
    </recommendedName>
</protein>
<sequence>MRPKASYGALLASNNNEDGLNNDAAAFSNIPTDQVEHYADSNTSTEQQTLVSIMDRLQNSETSIITDRKRNYPLIVLILAVSSGFIYFMCSQVLDLHLPSSQKRDENDDDARGLSLSAYQKLHEIGLDAYLGRHTAESSEDAENGWTKHTFDNQSTRKLRDGRRMDGPSCISGDSYSVFSRKGSDSSSLLIFLQGGGACWSDFYQCSVNTDGQEPPFTFSEWGGGGGKRKNGVWDDDNPSNPFRDYNIVYMPYCDGSAWVGDNDVKDPSFPDGDGSGWRYHRGLQNQSAGLDVAKSIFPNVDRITLAGSSAGGIGVSTFTPFLVRFLFGNGVDLSVFNDAGPVMYNPSQEDIHELTESEWGYQKYFLPSCKGSSFFDRFFDWIGFHYYMKHKCHTTDFIRWRLDNDLTVRDAFYETDGDMANRYFLGLLTRAPNDGATFRRLVVDELGSVAHAHADRYRRFIVSGDQTHTILQSDHFYDQTANGVLLTEWTEHFLMFSPQWKDIVEENDLHI</sequence>
<evidence type="ECO:0000313" key="3">
    <source>
        <dbReference type="EMBL" id="CAD9518499.1"/>
    </source>
</evidence>
<name>A0A7S2IG06_9STRA</name>
<dbReference type="EMBL" id="HBGV01019439">
    <property type="protein sequence ID" value="CAD9518499.1"/>
    <property type="molecule type" value="Transcribed_RNA"/>
</dbReference>
<keyword evidence="2" id="KW-0472">Membrane</keyword>
<gene>
    <name evidence="3" type="ORF">HTAM1171_LOCUS12061</name>
</gene>
<keyword evidence="2" id="KW-0812">Transmembrane</keyword>
<dbReference type="PANTHER" id="PTHR21562:SF83">
    <property type="entry name" value="PECTIN ACETYLESTERASE 4"/>
    <property type="match status" value="1"/>
</dbReference>
<keyword evidence="2" id="KW-1133">Transmembrane helix</keyword>
<evidence type="ECO:0000256" key="1">
    <source>
        <dbReference type="SAM" id="MobiDB-lite"/>
    </source>
</evidence>